<evidence type="ECO:0008006" key="5">
    <source>
        <dbReference type="Google" id="ProtNLM"/>
    </source>
</evidence>
<organism evidence="4">
    <name type="scientific">marine metagenome</name>
    <dbReference type="NCBI Taxonomy" id="408172"/>
    <lineage>
        <taxon>unclassified sequences</taxon>
        <taxon>metagenomes</taxon>
        <taxon>ecological metagenomes</taxon>
    </lineage>
</organism>
<dbReference type="PANTHER" id="PTHR43684">
    <property type="match status" value="1"/>
</dbReference>
<dbReference type="GO" id="GO:0004165">
    <property type="term" value="F:delta(3)-delta(2)-enoyl-CoA isomerase activity"/>
    <property type="evidence" value="ECO:0007669"/>
    <property type="project" value="UniProtKB-ARBA"/>
</dbReference>
<dbReference type="EMBL" id="UINC01001203">
    <property type="protein sequence ID" value="SUZ74176.1"/>
    <property type="molecule type" value="Genomic_DNA"/>
</dbReference>
<reference evidence="4" key="1">
    <citation type="submission" date="2018-05" db="EMBL/GenBank/DDBJ databases">
        <authorList>
            <person name="Lanie J.A."/>
            <person name="Ng W.-L."/>
            <person name="Kazmierczak K.M."/>
            <person name="Andrzejewski T.M."/>
            <person name="Davidsen T.M."/>
            <person name="Wayne K.J."/>
            <person name="Tettelin H."/>
            <person name="Glass J.I."/>
            <person name="Rusch D."/>
            <person name="Podicherti R."/>
            <person name="Tsui H.-C.T."/>
            <person name="Winkler M.E."/>
        </authorList>
    </citation>
    <scope>NUCLEOTIDE SEQUENCE</scope>
</reference>
<dbReference type="GO" id="GO:0005777">
    <property type="term" value="C:peroxisome"/>
    <property type="evidence" value="ECO:0007669"/>
    <property type="project" value="UniProtKB-SubCell"/>
</dbReference>
<dbReference type="AlphaFoldDB" id="A0A381Q4B0"/>
<sequence>MLETNDQNRVRTLTLNRPEALNAFNNPQFDEVAEAFLSAREDDDVRVVVLTGAGRAFSAGADLSEAGRTAKVVHGFGGMAHIIAEFPKPFVVAVNGLGVGVGATVCGLADFAFMAASARLRCPFSELGLVAEAGSTMTFPALMGRQKAAWMLMSSDWMSAEQCKDMGLVLDVFADDVFTEEVHQRAAKLAALPPGPLAAAKRLINGPEIERLKAVIDAENAELAELSGGPANLEAVTAFREKRPPDFSTL</sequence>
<accession>A0A381Q4B0</accession>
<dbReference type="Gene3D" id="3.90.226.10">
    <property type="entry name" value="2-enoyl-CoA Hydratase, Chain A, domain 1"/>
    <property type="match status" value="1"/>
</dbReference>
<keyword evidence="3" id="KW-0413">Isomerase</keyword>
<comment type="subcellular location">
    <subcellularLocation>
        <location evidence="1">Peroxisome</location>
    </subcellularLocation>
</comment>
<dbReference type="CDD" id="cd06558">
    <property type="entry name" value="crotonase-like"/>
    <property type="match status" value="1"/>
</dbReference>
<keyword evidence="2" id="KW-0576">Peroxisome</keyword>
<evidence type="ECO:0000313" key="4">
    <source>
        <dbReference type="EMBL" id="SUZ74176.1"/>
    </source>
</evidence>
<dbReference type="InterPro" id="IPR029045">
    <property type="entry name" value="ClpP/crotonase-like_dom_sf"/>
</dbReference>
<gene>
    <name evidence="4" type="ORF">METZ01_LOCUS27030</name>
</gene>
<evidence type="ECO:0000256" key="2">
    <source>
        <dbReference type="ARBA" id="ARBA00023140"/>
    </source>
</evidence>
<dbReference type="InterPro" id="IPR051053">
    <property type="entry name" value="ECH/Chromodomain_protein"/>
</dbReference>
<dbReference type="InterPro" id="IPR001753">
    <property type="entry name" value="Enoyl-CoA_hydra/iso"/>
</dbReference>
<evidence type="ECO:0000256" key="3">
    <source>
        <dbReference type="ARBA" id="ARBA00023235"/>
    </source>
</evidence>
<name>A0A381Q4B0_9ZZZZ</name>
<dbReference type="Pfam" id="PF00378">
    <property type="entry name" value="ECH_1"/>
    <property type="match status" value="1"/>
</dbReference>
<proteinExistence type="predicted"/>
<protein>
    <recommendedName>
        <fullName evidence="5">Crotonase</fullName>
    </recommendedName>
</protein>
<dbReference type="PANTHER" id="PTHR43684:SF1">
    <property type="entry name" value="ENOYL-COA DELTA ISOMERASE 2"/>
    <property type="match status" value="1"/>
</dbReference>
<dbReference type="SUPFAM" id="SSF52096">
    <property type="entry name" value="ClpP/crotonase"/>
    <property type="match status" value="1"/>
</dbReference>
<evidence type="ECO:0000256" key="1">
    <source>
        <dbReference type="ARBA" id="ARBA00004275"/>
    </source>
</evidence>